<dbReference type="SMART" id="SM00479">
    <property type="entry name" value="EXOIII"/>
    <property type="match status" value="1"/>
</dbReference>
<dbReference type="SUPFAM" id="SSF53098">
    <property type="entry name" value="Ribonuclease H-like"/>
    <property type="match status" value="1"/>
</dbReference>
<sequence>MIKDPLVWIDCEMTGLDISKDHLIEIAVLITDGDLNIVAEGPELIIHQSKDVMDDMNEWCVEHHGASGLTQQVLDSKISVEEAEKQVTEFLKLHVPQGVAPLAGNSVHADKVFLCKEMPSVVDHLHYRIVDVSTIKELAKRWYPQIAKGVVKKAGHRALDDIIESIEELKYYRQHVFINMVRQTKNKETGKKLKDGENPIYPRVGAIGRWENM</sequence>
<evidence type="ECO:0000256" key="3">
    <source>
        <dbReference type="ARBA" id="ARBA00022801"/>
    </source>
</evidence>
<name>A0A8H7RQF7_9FUNG</name>
<dbReference type="Proteomes" id="UP000603453">
    <property type="component" value="Unassembled WGS sequence"/>
</dbReference>
<dbReference type="GO" id="GO:0003676">
    <property type="term" value="F:nucleic acid binding"/>
    <property type="evidence" value="ECO:0007669"/>
    <property type="project" value="InterPro"/>
</dbReference>
<evidence type="ECO:0000256" key="1">
    <source>
        <dbReference type="ARBA" id="ARBA00009921"/>
    </source>
</evidence>
<dbReference type="EMBL" id="JAEPRD010000001">
    <property type="protein sequence ID" value="KAG2214377.1"/>
    <property type="molecule type" value="Genomic_DNA"/>
</dbReference>
<organism evidence="6 7">
    <name type="scientific">Mucor saturninus</name>
    <dbReference type="NCBI Taxonomy" id="64648"/>
    <lineage>
        <taxon>Eukaryota</taxon>
        <taxon>Fungi</taxon>
        <taxon>Fungi incertae sedis</taxon>
        <taxon>Mucoromycota</taxon>
        <taxon>Mucoromycotina</taxon>
        <taxon>Mucoromycetes</taxon>
        <taxon>Mucorales</taxon>
        <taxon>Mucorineae</taxon>
        <taxon>Mucoraceae</taxon>
        <taxon>Mucor</taxon>
    </lineage>
</organism>
<dbReference type="PANTHER" id="PTHR11046:SF0">
    <property type="entry name" value="OLIGORIBONUCLEASE, MITOCHONDRIAL"/>
    <property type="match status" value="1"/>
</dbReference>
<keyword evidence="2" id="KW-0540">Nuclease</keyword>
<dbReference type="AlphaFoldDB" id="A0A8H7RQF7"/>
<accession>A0A8H7RQF7</accession>
<feature type="domain" description="Exonuclease" evidence="5">
    <location>
        <begin position="5"/>
        <end position="178"/>
    </location>
</feature>
<dbReference type="GO" id="GO:0000175">
    <property type="term" value="F:3'-5'-RNA exonuclease activity"/>
    <property type="evidence" value="ECO:0007669"/>
    <property type="project" value="InterPro"/>
</dbReference>
<reference evidence="6" key="1">
    <citation type="submission" date="2020-12" db="EMBL/GenBank/DDBJ databases">
        <title>Metabolic potential, ecology and presence of endohyphal bacteria is reflected in genomic diversity of Mucoromycotina.</title>
        <authorList>
            <person name="Muszewska A."/>
            <person name="Okrasinska A."/>
            <person name="Steczkiewicz K."/>
            <person name="Drgas O."/>
            <person name="Orlowska M."/>
            <person name="Perlinska-Lenart U."/>
            <person name="Aleksandrzak-Piekarczyk T."/>
            <person name="Szatraj K."/>
            <person name="Zielenkiewicz U."/>
            <person name="Pilsyk S."/>
            <person name="Malc E."/>
            <person name="Mieczkowski P."/>
            <person name="Kruszewska J.S."/>
            <person name="Biernat P."/>
            <person name="Pawlowska J."/>
        </authorList>
    </citation>
    <scope>NUCLEOTIDE SEQUENCE</scope>
    <source>
        <strain evidence="6">WA0000017839</strain>
    </source>
</reference>
<dbReference type="HAMAP" id="MF_00045">
    <property type="entry name" value="Oligoribonuclease"/>
    <property type="match status" value="1"/>
</dbReference>
<dbReference type="InterPro" id="IPR012337">
    <property type="entry name" value="RNaseH-like_sf"/>
</dbReference>
<keyword evidence="4" id="KW-0269">Exonuclease</keyword>
<dbReference type="PANTHER" id="PTHR11046">
    <property type="entry name" value="OLIGORIBONUCLEASE, MITOCHONDRIAL"/>
    <property type="match status" value="1"/>
</dbReference>
<dbReference type="InterPro" id="IPR022894">
    <property type="entry name" value="Oligoribonuclease"/>
</dbReference>
<evidence type="ECO:0000313" key="6">
    <source>
        <dbReference type="EMBL" id="KAG2214377.1"/>
    </source>
</evidence>
<evidence type="ECO:0000256" key="2">
    <source>
        <dbReference type="ARBA" id="ARBA00022722"/>
    </source>
</evidence>
<evidence type="ECO:0000259" key="5">
    <source>
        <dbReference type="SMART" id="SM00479"/>
    </source>
</evidence>
<dbReference type="NCBIfam" id="NF003765">
    <property type="entry name" value="PRK05359.1"/>
    <property type="match status" value="1"/>
</dbReference>
<dbReference type="OrthoDB" id="270189at2759"/>
<gene>
    <name evidence="6" type="ORF">INT47_000933</name>
</gene>
<keyword evidence="3" id="KW-0378">Hydrolase</keyword>
<dbReference type="FunFam" id="3.30.420.10:FF:000003">
    <property type="entry name" value="Oligoribonuclease"/>
    <property type="match status" value="1"/>
</dbReference>
<dbReference type="GO" id="GO:0005739">
    <property type="term" value="C:mitochondrion"/>
    <property type="evidence" value="ECO:0007669"/>
    <property type="project" value="TreeGrafter"/>
</dbReference>
<dbReference type="CDD" id="cd06135">
    <property type="entry name" value="Orn"/>
    <property type="match status" value="1"/>
</dbReference>
<dbReference type="Gene3D" id="3.30.420.10">
    <property type="entry name" value="Ribonuclease H-like superfamily/Ribonuclease H"/>
    <property type="match status" value="1"/>
</dbReference>
<comment type="caution">
    <text evidence="6">The sequence shown here is derived from an EMBL/GenBank/DDBJ whole genome shotgun (WGS) entry which is preliminary data.</text>
</comment>
<protein>
    <recommendedName>
        <fullName evidence="5">Exonuclease domain-containing protein</fullName>
    </recommendedName>
</protein>
<dbReference type="InterPro" id="IPR013520">
    <property type="entry name" value="Ribonucl_H"/>
</dbReference>
<evidence type="ECO:0000313" key="7">
    <source>
        <dbReference type="Proteomes" id="UP000603453"/>
    </source>
</evidence>
<evidence type="ECO:0000256" key="4">
    <source>
        <dbReference type="ARBA" id="ARBA00022839"/>
    </source>
</evidence>
<dbReference type="InterPro" id="IPR036397">
    <property type="entry name" value="RNaseH_sf"/>
</dbReference>
<proteinExistence type="inferred from homology"/>
<dbReference type="Pfam" id="PF00929">
    <property type="entry name" value="RNase_T"/>
    <property type="match status" value="1"/>
</dbReference>
<comment type="similarity">
    <text evidence="1">Belongs to the oligoribonuclease family.</text>
</comment>
<keyword evidence="7" id="KW-1185">Reference proteome</keyword>